<dbReference type="GO" id="GO:0005179">
    <property type="term" value="F:hormone activity"/>
    <property type="evidence" value="ECO:0007669"/>
    <property type="project" value="InterPro"/>
</dbReference>
<dbReference type="EMBL" id="OU900108">
    <property type="protein sequence ID" value="CAG9857864.1"/>
    <property type="molecule type" value="Genomic_DNA"/>
</dbReference>
<evidence type="ECO:0000313" key="8">
    <source>
        <dbReference type="EMBL" id="CAG9857864.1"/>
    </source>
</evidence>
<evidence type="ECO:0000256" key="4">
    <source>
        <dbReference type="ARBA" id="ARBA00022685"/>
    </source>
</evidence>
<evidence type="ECO:0000256" key="6">
    <source>
        <dbReference type="ARBA" id="ARBA00023157"/>
    </source>
</evidence>
<dbReference type="Pfam" id="PF03488">
    <property type="entry name" value="Ins_beta"/>
    <property type="match status" value="1"/>
</dbReference>
<evidence type="ECO:0000256" key="2">
    <source>
        <dbReference type="ARBA" id="ARBA00009034"/>
    </source>
</evidence>
<keyword evidence="5" id="KW-0732">Signal</keyword>
<evidence type="ECO:0000256" key="1">
    <source>
        <dbReference type="ARBA" id="ARBA00004613"/>
    </source>
</evidence>
<protein>
    <recommendedName>
        <fullName evidence="7">Insulin-like domain-containing protein</fullName>
    </recommendedName>
</protein>
<evidence type="ECO:0000313" key="9">
    <source>
        <dbReference type="Proteomes" id="UP001153712"/>
    </source>
</evidence>
<dbReference type="Gene3D" id="1.10.100.10">
    <property type="entry name" value="Insulin-like"/>
    <property type="match status" value="1"/>
</dbReference>
<sequence>MFNVLQRRKMYYCSLVFLLSYICCVVLAFDSAALTEVDKTARKRAFCGRRLTTILGHFCLEFPDRDNDTPSRSKRQIVKECCTNKCSLNYLLENYCQTVNTEALEAFKREDDSQELFSHKQITDNISTTPGTSEKTGKKLRKRRNCSCRKRLKLKKLQLEIKFWRSLVNGNFAKQEAQIGEIEFQQHPFYLTF</sequence>
<comment type="similarity">
    <text evidence="2">Belongs to the insulin family.</text>
</comment>
<dbReference type="SMART" id="SM00078">
    <property type="entry name" value="IlGF"/>
    <property type="match status" value="1"/>
</dbReference>
<evidence type="ECO:0000256" key="5">
    <source>
        <dbReference type="ARBA" id="ARBA00022729"/>
    </source>
</evidence>
<accession>A0A9N9XMQ0</accession>
<proteinExistence type="inferred from homology"/>
<dbReference type="GO" id="GO:0005576">
    <property type="term" value="C:extracellular region"/>
    <property type="evidence" value="ECO:0007669"/>
    <property type="project" value="UniProtKB-SubCell"/>
</dbReference>
<name>A0A9N9XMQ0_PHYSR</name>
<dbReference type="CDD" id="cd04366">
    <property type="entry name" value="IlGF_insulin_bombyxin_like"/>
    <property type="match status" value="1"/>
</dbReference>
<dbReference type="AlphaFoldDB" id="A0A9N9XMQ0"/>
<evidence type="ECO:0000259" key="7">
    <source>
        <dbReference type="SMART" id="SM00078"/>
    </source>
</evidence>
<gene>
    <name evidence="8" type="ORF">PHYEVI_LOCUS4262</name>
</gene>
<dbReference type="SUPFAM" id="SSF56994">
    <property type="entry name" value="Insulin-like"/>
    <property type="match status" value="1"/>
</dbReference>
<dbReference type="InterPro" id="IPR003235">
    <property type="entry name" value="Nem_insulin-like_b-type"/>
</dbReference>
<organism evidence="8 9">
    <name type="scientific">Phyllotreta striolata</name>
    <name type="common">Striped flea beetle</name>
    <name type="synonym">Crioceris striolata</name>
    <dbReference type="NCBI Taxonomy" id="444603"/>
    <lineage>
        <taxon>Eukaryota</taxon>
        <taxon>Metazoa</taxon>
        <taxon>Ecdysozoa</taxon>
        <taxon>Arthropoda</taxon>
        <taxon>Hexapoda</taxon>
        <taxon>Insecta</taxon>
        <taxon>Pterygota</taxon>
        <taxon>Neoptera</taxon>
        <taxon>Endopterygota</taxon>
        <taxon>Coleoptera</taxon>
        <taxon>Polyphaga</taxon>
        <taxon>Cucujiformia</taxon>
        <taxon>Chrysomeloidea</taxon>
        <taxon>Chrysomelidae</taxon>
        <taxon>Galerucinae</taxon>
        <taxon>Alticini</taxon>
        <taxon>Phyllotreta</taxon>
    </lineage>
</organism>
<dbReference type="InterPro" id="IPR016179">
    <property type="entry name" value="Insulin-like"/>
</dbReference>
<dbReference type="InterPro" id="IPR036438">
    <property type="entry name" value="Insulin-like_sf"/>
</dbReference>
<keyword evidence="3" id="KW-0964">Secreted</keyword>
<keyword evidence="4" id="KW-0165">Cleavage on pair of basic residues</keyword>
<keyword evidence="6" id="KW-1015">Disulfide bond</keyword>
<feature type="domain" description="Insulin-like" evidence="7">
    <location>
        <begin position="44"/>
        <end position="96"/>
    </location>
</feature>
<evidence type="ECO:0000256" key="3">
    <source>
        <dbReference type="ARBA" id="ARBA00022525"/>
    </source>
</evidence>
<dbReference type="OrthoDB" id="6740220at2759"/>
<reference evidence="8" key="1">
    <citation type="submission" date="2022-01" db="EMBL/GenBank/DDBJ databases">
        <authorList>
            <person name="King R."/>
        </authorList>
    </citation>
    <scope>NUCLEOTIDE SEQUENCE</scope>
</reference>
<comment type="subcellular location">
    <subcellularLocation>
        <location evidence="1">Secreted</location>
    </subcellularLocation>
</comment>
<keyword evidence="9" id="KW-1185">Reference proteome</keyword>
<dbReference type="Proteomes" id="UP001153712">
    <property type="component" value="Chromosome 15"/>
</dbReference>